<evidence type="ECO:0000313" key="9">
    <source>
        <dbReference type="Proteomes" id="UP000245768"/>
    </source>
</evidence>
<name>A0A316YV75_9BASI</name>
<dbReference type="InterPro" id="IPR015422">
    <property type="entry name" value="PyrdxlP-dep_Trfase_small"/>
</dbReference>
<dbReference type="InterPro" id="IPR015424">
    <property type="entry name" value="PyrdxlP-dep_Trfase"/>
</dbReference>
<accession>A0A316YV75</accession>
<keyword evidence="9" id="KW-1185">Reference proteome</keyword>
<evidence type="ECO:0000259" key="7">
    <source>
        <dbReference type="Pfam" id="PF00155"/>
    </source>
</evidence>
<dbReference type="PANTHER" id="PTHR43807:SF20">
    <property type="entry name" value="FI04487P"/>
    <property type="match status" value="1"/>
</dbReference>
<dbReference type="InParanoid" id="A0A316YV75"/>
<organism evidence="8 9">
    <name type="scientific">Acaromyces ingoldii</name>
    <dbReference type="NCBI Taxonomy" id="215250"/>
    <lineage>
        <taxon>Eukaryota</taxon>
        <taxon>Fungi</taxon>
        <taxon>Dikarya</taxon>
        <taxon>Basidiomycota</taxon>
        <taxon>Ustilaginomycotina</taxon>
        <taxon>Exobasidiomycetes</taxon>
        <taxon>Exobasidiales</taxon>
        <taxon>Cryptobasidiaceae</taxon>
        <taxon>Acaromyces</taxon>
    </lineage>
</organism>
<dbReference type="SUPFAM" id="SSF53383">
    <property type="entry name" value="PLP-dependent transferases"/>
    <property type="match status" value="1"/>
</dbReference>
<dbReference type="STRING" id="215250.A0A316YV75"/>
<dbReference type="CDD" id="cd00609">
    <property type="entry name" value="AAT_like"/>
    <property type="match status" value="1"/>
</dbReference>
<evidence type="ECO:0000256" key="3">
    <source>
        <dbReference type="ARBA" id="ARBA00022576"/>
    </source>
</evidence>
<evidence type="ECO:0000256" key="2">
    <source>
        <dbReference type="ARBA" id="ARBA00007441"/>
    </source>
</evidence>
<dbReference type="Gene3D" id="3.90.1150.10">
    <property type="entry name" value="Aspartate Aminotransferase, domain 1"/>
    <property type="match status" value="1"/>
</dbReference>
<dbReference type="InterPro" id="IPR004839">
    <property type="entry name" value="Aminotransferase_I/II_large"/>
</dbReference>
<feature type="region of interest" description="Disordered" evidence="6">
    <location>
        <begin position="105"/>
        <end position="125"/>
    </location>
</feature>
<protein>
    <submittedName>
        <fullName evidence="8">PLP-dependent transferase</fullName>
    </submittedName>
</protein>
<dbReference type="Proteomes" id="UP000245768">
    <property type="component" value="Unassembled WGS sequence"/>
</dbReference>
<dbReference type="PANTHER" id="PTHR43807">
    <property type="entry name" value="FI04487P"/>
    <property type="match status" value="1"/>
</dbReference>
<dbReference type="Pfam" id="PF00155">
    <property type="entry name" value="Aminotran_1_2"/>
    <property type="match status" value="1"/>
</dbReference>
<dbReference type="InterPro" id="IPR051326">
    <property type="entry name" value="Kynurenine-oxoglutarate_AT"/>
</dbReference>
<evidence type="ECO:0000256" key="6">
    <source>
        <dbReference type="SAM" id="MobiDB-lite"/>
    </source>
</evidence>
<dbReference type="GeneID" id="37042994"/>
<dbReference type="FunCoup" id="A0A316YV75">
    <property type="interactions" value="221"/>
</dbReference>
<dbReference type="FunFam" id="3.40.640.10:FF:000024">
    <property type="entry name" value="Kynurenine--oxoglutarate transaminase 3"/>
    <property type="match status" value="1"/>
</dbReference>
<reference evidence="8 9" key="1">
    <citation type="journal article" date="2018" name="Mol. Biol. Evol.">
        <title>Broad Genomic Sampling Reveals a Smut Pathogenic Ancestry of the Fungal Clade Ustilaginomycotina.</title>
        <authorList>
            <person name="Kijpornyongpan T."/>
            <person name="Mondo S.J."/>
            <person name="Barry K."/>
            <person name="Sandor L."/>
            <person name="Lee J."/>
            <person name="Lipzen A."/>
            <person name="Pangilinan J."/>
            <person name="LaButti K."/>
            <person name="Hainaut M."/>
            <person name="Henrissat B."/>
            <person name="Grigoriev I.V."/>
            <person name="Spatafora J.W."/>
            <person name="Aime M.C."/>
        </authorList>
    </citation>
    <scope>NUCLEOTIDE SEQUENCE [LARGE SCALE GENOMIC DNA]</scope>
    <source>
        <strain evidence="8 9">MCA 4198</strain>
    </source>
</reference>
<dbReference type="AlphaFoldDB" id="A0A316YV75"/>
<gene>
    <name evidence="8" type="ORF">FA10DRAFT_265473</name>
</gene>
<feature type="domain" description="Aminotransferase class I/classII large" evidence="7">
    <location>
        <begin position="50"/>
        <end position="461"/>
    </location>
</feature>
<dbReference type="Gene3D" id="3.40.640.10">
    <property type="entry name" value="Type I PLP-dependent aspartate aminotransferase-like (Major domain)"/>
    <property type="match status" value="1"/>
</dbReference>
<dbReference type="OrthoDB" id="2414662at2759"/>
<dbReference type="GO" id="GO:0016212">
    <property type="term" value="F:kynurenine-oxoglutarate transaminase activity"/>
    <property type="evidence" value="ECO:0007669"/>
    <property type="project" value="TreeGrafter"/>
</dbReference>
<keyword evidence="3" id="KW-0032">Aminotransferase</keyword>
<evidence type="ECO:0000256" key="4">
    <source>
        <dbReference type="ARBA" id="ARBA00022679"/>
    </source>
</evidence>
<evidence type="ECO:0000256" key="5">
    <source>
        <dbReference type="ARBA" id="ARBA00022898"/>
    </source>
</evidence>
<dbReference type="GO" id="GO:0030170">
    <property type="term" value="F:pyridoxal phosphate binding"/>
    <property type="evidence" value="ECO:0007669"/>
    <property type="project" value="InterPro"/>
</dbReference>
<sequence>MSASSQKSTAAANGARPACRFAEPASRIDFEYSKGPDVWSVFNPINFPTAVNLGQGFMNWAPSPFVKNAFIKAAEERVDVHHYSHPKGRPRLRKAVAEYVGKSFHKPASAQDDAPPAQGQLPQVRKTQEPLDVETEVQITAGANGGIYSVLTAFLEAGDEVIFFEPFFDQYEAEVMYNGGVPVCLPLIPPSSSSATSSSSARNPSSNEWQIPFDELREKCKSGKVKVLMVNTPHNPVGKVFTLQEIQKLAAIAIEFDLLVIADEVYDCLTFDGQEHLRIASLEGMWERTITVGSAGKTFSCTGWRVGWCVGAPHLIKATLAAHVRIVFCCNSTGSEAAAIGLEEAPNNGYFPKQIQEYADRREILMKALDGLGMPYSVPHGAYFIMADASSLELPADFEYPDSFKNQPRDYKMAYFLAKTCDVVCIPATAFSSKKNAHLYENYLRFAFCKDNEIEEAAKRLEKIRPFLKQKK</sequence>
<comment type="cofactor">
    <cofactor evidence="1">
        <name>pyridoxal 5'-phosphate</name>
        <dbReference type="ChEBI" id="CHEBI:597326"/>
    </cofactor>
</comment>
<dbReference type="InterPro" id="IPR015421">
    <property type="entry name" value="PyrdxlP-dep_Trfase_major"/>
</dbReference>
<feature type="compositionally biased region" description="Low complexity" evidence="6">
    <location>
        <begin position="107"/>
        <end position="123"/>
    </location>
</feature>
<keyword evidence="5" id="KW-0663">Pyridoxal phosphate</keyword>
<dbReference type="RefSeq" id="XP_025378823.1">
    <property type="nucleotide sequence ID" value="XM_025521078.1"/>
</dbReference>
<dbReference type="EMBL" id="KZ819635">
    <property type="protein sequence ID" value="PWN91625.1"/>
    <property type="molecule type" value="Genomic_DNA"/>
</dbReference>
<evidence type="ECO:0000256" key="1">
    <source>
        <dbReference type="ARBA" id="ARBA00001933"/>
    </source>
</evidence>
<dbReference type="GO" id="GO:0005739">
    <property type="term" value="C:mitochondrion"/>
    <property type="evidence" value="ECO:0007669"/>
    <property type="project" value="TreeGrafter"/>
</dbReference>
<evidence type="ECO:0000313" key="8">
    <source>
        <dbReference type="EMBL" id="PWN91625.1"/>
    </source>
</evidence>
<keyword evidence="4 8" id="KW-0808">Transferase</keyword>
<comment type="similarity">
    <text evidence="2">Belongs to the class-I pyridoxal-phosphate-dependent aminotransferase family.</text>
</comment>
<proteinExistence type="inferred from homology"/>